<dbReference type="InterPro" id="IPR044862">
    <property type="entry name" value="Pro_4_hyd_alph_FE2OG_OXY"/>
</dbReference>
<keyword evidence="3" id="KW-0847">Vitamin C</keyword>
<dbReference type="Gene3D" id="2.60.120.620">
    <property type="entry name" value="q2cbj1_9rhob like domain"/>
    <property type="match status" value="1"/>
</dbReference>
<evidence type="ECO:0000256" key="3">
    <source>
        <dbReference type="ARBA" id="ARBA00022896"/>
    </source>
</evidence>
<dbReference type="GO" id="GO:0031418">
    <property type="term" value="F:L-ascorbic acid binding"/>
    <property type="evidence" value="ECO:0007669"/>
    <property type="project" value="UniProtKB-KW"/>
</dbReference>
<comment type="caution">
    <text evidence="8">The sequence shown here is derived from an EMBL/GenBank/DDBJ whole genome shotgun (WGS) entry which is preliminary data.</text>
</comment>
<dbReference type="GO" id="GO:0071456">
    <property type="term" value="P:cellular response to hypoxia"/>
    <property type="evidence" value="ECO:0007669"/>
    <property type="project" value="TreeGrafter"/>
</dbReference>
<keyword evidence="6" id="KW-0408">Iron</keyword>
<dbReference type="AlphaFoldDB" id="A0A2K1PY10"/>
<proteinExistence type="predicted"/>
<dbReference type="InterPro" id="IPR005123">
    <property type="entry name" value="Oxoglu/Fe-dep_dioxygenase_dom"/>
</dbReference>
<name>A0A2K1PY10_9GAMM</name>
<dbReference type="Pfam" id="PF13640">
    <property type="entry name" value="2OG-FeII_Oxy_3"/>
    <property type="match status" value="1"/>
</dbReference>
<protein>
    <submittedName>
        <fullName evidence="8">Putative proline hydroxylase</fullName>
    </submittedName>
</protein>
<sequence>MATHGYDTGVAENNVNMQTAIARSGPDSVAIADALCGSGACIIDGLFADLADDLAAESRLLQQRGAMQAARVGRGSSQQENLQLRGDSALWLDDPACIAGRQLLHRLERLAEGLRESLRLPIRSVEAHYAHYPAGASYARHRDRFRDSGSRLLSWVGYLNPDWRVDDGGQLRIHFEDGASGDVLPTLGTSVCFLSELEHEVLPARLDRYSVAAWFRRDE</sequence>
<evidence type="ECO:0000313" key="8">
    <source>
        <dbReference type="EMBL" id="PNS07676.1"/>
    </source>
</evidence>
<dbReference type="SMART" id="SM00702">
    <property type="entry name" value="P4Hc"/>
    <property type="match status" value="1"/>
</dbReference>
<dbReference type="PROSITE" id="PS51471">
    <property type="entry name" value="FE2OG_OXY"/>
    <property type="match status" value="1"/>
</dbReference>
<dbReference type="GO" id="GO:0031543">
    <property type="term" value="F:peptidyl-proline dioxygenase activity"/>
    <property type="evidence" value="ECO:0007669"/>
    <property type="project" value="TreeGrafter"/>
</dbReference>
<evidence type="ECO:0000256" key="6">
    <source>
        <dbReference type="ARBA" id="ARBA00023004"/>
    </source>
</evidence>
<dbReference type="Proteomes" id="UP000236220">
    <property type="component" value="Unassembled WGS sequence"/>
</dbReference>
<evidence type="ECO:0000256" key="5">
    <source>
        <dbReference type="ARBA" id="ARBA00023002"/>
    </source>
</evidence>
<dbReference type="InterPro" id="IPR051559">
    <property type="entry name" value="HIF_prolyl_hydroxylases"/>
</dbReference>
<reference evidence="8 9" key="1">
    <citation type="submission" date="2017-08" db="EMBL/GenBank/DDBJ databases">
        <title>Lysobacter sylvestris genome.</title>
        <authorList>
            <person name="Zhang D.-C."/>
            <person name="Albuquerque L."/>
            <person name="Franca L."/>
            <person name="Froufe H.J.C."/>
            <person name="Barroso C."/>
            <person name="Egas C."/>
            <person name="Da Costa M."/>
            <person name="Margesin R."/>
        </authorList>
    </citation>
    <scope>NUCLEOTIDE SEQUENCE [LARGE SCALE GENOMIC DNA]</scope>
    <source>
        <strain evidence="8 9">AM20-91</strain>
    </source>
</reference>
<dbReference type="EMBL" id="NPZB01000002">
    <property type="protein sequence ID" value="PNS07676.1"/>
    <property type="molecule type" value="Genomic_DNA"/>
</dbReference>
<dbReference type="InterPro" id="IPR006620">
    <property type="entry name" value="Pro_4_hyd_alph"/>
</dbReference>
<organism evidence="8 9">
    <name type="scientific">Solilutibacter silvestris</name>
    <dbReference type="NCBI Taxonomy" id="1645665"/>
    <lineage>
        <taxon>Bacteria</taxon>
        <taxon>Pseudomonadati</taxon>
        <taxon>Pseudomonadota</taxon>
        <taxon>Gammaproteobacteria</taxon>
        <taxon>Lysobacterales</taxon>
        <taxon>Lysobacteraceae</taxon>
        <taxon>Solilutibacter</taxon>
    </lineage>
</organism>
<evidence type="ECO:0000259" key="7">
    <source>
        <dbReference type="PROSITE" id="PS51471"/>
    </source>
</evidence>
<dbReference type="PANTHER" id="PTHR12907:SF26">
    <property type="entry name" value="HIF PROLYL HYDROXYLASE, ISOFORM C"/>
    <property type="match status" value="1"/>
</dbReference>
<gene>
    <name evidence="8" type="ORF">Lysil_1852</name>
</gene>
<accession>A0A2K1PY10</accession>
<comment type="cofactor">
    <cofactor evidence="1">
        <name>L-ascorbate</name>
        <dbReference type="ChEBI" id="CHEBI:38290"/>
    </cofactor>
</comment>
<evidence type="ECO:0000256" key="1">
    <source>
        <dbReference type="ARBA" id="ARBA00001961"/>
    </source>
</evidence>
<evidence type="ECO:0000313" key="9">
    <source>
        <dbReference type="Proteomes" id="UP000236220"/>
    </source>
</evidence>
<keyword evidence="4" id="KW-0223">Dioxygenase</keyword>
<keyword evidence="2" id="KW-0479">Metal-binding</keyword>
<keyword evidence="9" id="KW-1185">Reference proteome</keyword>
<evidence type="ECO:0000256" key="2">
    <source>
        <dbReference type="ARBA" id="ARBA00022723"/>
    </source>
</evidence>
<evidence type="ECO:0000256" key="4">
    <source>
        <dbReference type="ARBA" id="ARBA00022964"/>
    </source>
</evidence>
<feature type="domain" description="Fe2OG dioxygenase" evidence="7">
    <location>
        <begin position="121"/>
        <end position="217"/>
    </location>
</feature>
<dbReference type="PANTHER" id="PTHR12907">
    <property type="entry name" value="EGL NINE HOMOLOG-RELATED"/>
    <property type="match status" value="1"/>
</dbReference>
<dbReference type="GO" id="GO:0008198">
    <property type="term" value="F:ferrous iron binding"/>
    <property type="evidence" value="ECO:0007669"/>
    <property type="project" value="TreeGrafter"/>
</dbReference>
<keyword evidence="5" id="KW-0560">Oxidoreductase</keyword>